<dbReference type="InterPro" id="IPR053286">
    <property type="entry name" value="Nematode_rcpt-like_srab"/>
</dbReference>
<feature type="transmembrane region" description="Helical" evidence="5">
    <location>
        <begin position="155"/>
        <end position="174"/>
    </location>
</feature>
<dbReference type="Proteomes" id="UP000276776">
    <property type="component" value="Unassembled WGS sequence"/>
</dbReference>
<evidence type="ECO:0000313" key="6">
    <source>
        <dbReference type="EMBL" id="VDN04202.1"/>
    </source>
</evidence>
<organism evidence="8">
    <name type="scientific">Thelazia callipaeda</name>
    <name type="common">Oriental eyeworm</name>
    <name type="synonym">Parasitic nematode</name>
    <dbReference type="NCBI Taxonomy" id="103827"/>
    <lineage>
        <taxon>Eukaryota</taxon>
        <taxon>Metazoa</taxon>
        <taxon>Ecdysozoa</taxon>
        <taxon>Nematoda</taxon>
        <taxon>Chromadorea</taxon>
        <taxon>Rhabditida</taxon>
        <taxon>Spirurina</taxon>
        <taxon>Spiruromorpha</taxon>
        <taxon>Thelazioidea</taxon>
        <taxon>Thelaziidae</taxon>
        <taxon>Thelazia</taxon>
    </lineage>
</organism>
<feature type="transmembrane region" description="Helical" evidence="5">
    <location>
        <begin position="57"/>
        <end position="75"/>
    </location>
</feature>
<evidence type="ECO:0000313" key="7">
    <source>
        <dbReference type="Proteomes" id="UP000276776"/>
    </source>
</evidence>
<dbReference type="OMA" id="LHFNMRL"/>
<feature type="transmembrane region" description="Helical" evidence="5">
    <location>
        <begin position="27"/>
        <end position="51"/>
    </location>
</feature>
<evidence type="ECO:0000256" key="2">
    <source>
        <dbReference type="ARBA" id="ARBA00022692"/>
    </source>
</evidence>
<feature type="transmembrane region" description="Helical" evidence="5">
    <location>
        <begin position="249"/>
        <end position="271"/>
    </location>
</feature>
<evidence type="ECO:0000313" key="8">
    <source>
        <dbReference type="WBParaSite" id="TCLT_0000681901-mRNA-1"/>
    </source>
</evidence>
<accession>A0A0N5D1T1</accession>
<evidence type="ECO:0000256" key="4">
    <source>
        <dbReference type="ARBA" id="ARBA00023136"/>
    </source>
</evidence>
<reference evidence="6 7" key="2">
    <citation type="submission" date="2018-11" db="EMBL/GenBank/DDBJ databases">
        <authorList>
            <consortium name="Pathogen Informatics"/>
        </authorList>
    </citation>
    <scope>NUCLEOTIDE SEQUENCE [LARGE SCALE GENOMIC DNA]</scope>
</reference>
<reference evidence="8" key="1">
    <citation type="submission" date="2017-02" db="UniProtKB">
        <authorList>
            <consortium name="WormBaseParasite"/>
        </authorList>
    </citation>
    <scope>IDENTIFICATION</scope>
</reference>
<keyword evidence="7" id="KW-1185">Reference proteome</keyword>
<sequence length="395" mass="45728">MINASMLTRICEITNWIYVENTTMRNVFIIELISSIIAIFAISIILFAMLINRTLHFNMRLLLICLCGAFILTSIDSEVTGTLLDSVYYLIAIGLKKGVERCAWLLFKKSECIALRNVYYFGVIIIFVSTLFLSVERIIATILYRTYERITRRWISILMAFFQWSLIIPLIYYQDEDIGYIFPYCAYELFNPRAFANIELGVIAIQIFSFVTTIILWIYNSKQQLLRKSQNKNLSIQYQLRENVSTAKIMVAIISLTTIPVLSNTFLYFVSPYRKNDNYWKIVEEIVVYSFFAEIQACFTSVTAILFAVVVCLKCKAIQSSLFHVIGLTYCTKLWGKNSVNAVPDDIVCRTYFDQLHHQWGQHHNLPLPFSLTRNNDLQSGITRDLKFTAINKSN</sequence>
<dbReference type="WBParaSite" id="TCLT_0000681901-mRNA-1">
    <property type="protein sequence ID" value="TCLT_0000681901-mRNA-1"/>
    <property type="gene ID" value="TCLT_0000681901"/>
</dbReference>
<dbReference type="Pfam" id="PF10292">
    <property type="entry name" value="7TM_GPCR_Srab"/>
    <property type="match status" value="1"/>
</dbReference>
<protein>
    <submittedName>
        <fullName evidence="8">G_PROTEIN_RECEP_F1_2 domain-containing protein</fullName>
    </submittedName>
</protein>
<dbReference type="PANTHER" id="PTHR46561:SF11">
    <property type="entry name" value="SERPENTINE RECEPTOR CLASS ALPHA_BETA-14"/>
    <property type="match status" value="1"/>
</dbReference>
<feature type="transmembrane region" description="Helical" evidence="5">
    <location>
        <begin position="291"/>
        <end position="313"/>
    </location>
</feature>
<dbReference type="PANTHER" id="PTHR46561">
    <property type="entry name" value="SERPENTINE RECEPTOR, CLASS AB (CLASS A-LIKE)-RELATED"/>
    <property type="match status" value="1"/>
</dbReference>
<dbReference type="AlphaFoldDB" id="A0A0N5D1T1"/>
<feature type="transmembrane region" description="Helical" evidence="5">
    <location>
        <begin position="119"/>
        <end position="143"/>
    </location>
</feature>
<evidence type="ECO:0000256" key="5">
    <source>
        <dbReference type="SAM" id="Phobius"/>
    </source>
</evidence>
<name>A0A0N5D1T1_THECL</name>
<keyword evidence="2 5" id="KW-0812">Transmembrane</keyword>
<feature type="transmembrane region" description="Helical" evidence="5">
    <location>
        <begin position="194"/>
        <end position="219"/>
    </location>
</feature>
<proteinExistence type="predicted"/>
<dbReference type="GO" id="GO:0016020">
    <property type="term" value="C:membrane"/>
    <property type="evidence" value="ECO:0007669"/>
    <property type="project" value="UniProtKB-SubCell"/>
</dbReference>
<keyword evidence="4 5" id="KW-0472">Membrane</keyword>
<evidence type="ECO:0000256" key="1">
    <source>
        <dbReference type="ARBA" id="ARBA00004141"/>
    </source>
</evidence>
<dbReference type="InterPro" id="IPR019408">
    <property type="entry name" value="7TM_GPCR_serpentine_rcpt_Srab"/>
</dbReference>
<dbReference type="OrthoDB" id="5851392at2759"/>
<comment type="subcellular location">
    <subcellularLocation>
        <location evidence="1">Membrane</location>
        <topology evidence="1">Multi-pass membrane protein</topology>
    </subcellularLocation>
</comment>
<evidence type="ECO:0000256" key="3">
    <source>
        <dbReference type="ARBA" id="ARBA00022989"/>
    </source>
</evidence>
<gene>
    <name evidence="6" type="ORF">TCLT_LOCUS6808</name>
</gene>
<dbReference type="Gene3D" id="1.20.1070.10">
    <property type="entry name" value="Rhodopsin 7-helix transmembrane proteins"/>
    <property type="match status" value="1"/>
</dbReference>
<dbReference type="EMBL" id="UYYF01004446">
    <property type="protein sequence ID" value="VDN04202.1"/>
    <property type="molecule type" value="Genomic_DNA"/>
</dbReference>
<keyword evidence="3 5" id="KW-1133">Transmembrane helix</keyword>